<dbReference type="PROSITE" id="PS00584">
    <property type="entry name" value="PFKB_KINASES_2"/>
    <property type="match status" value="1"/>
</dbReference>
<organism evidence="5 6">
    <name type="scientific">Roseateles paludis</name>
    <dbReference type="NCBI Taxonomy" id="3145238"/>
    <lineage>
        <taxon>Bacteria</taxon>
        <taxon>Pseudomonadati</taxon>
        <taxon>Pseudomonadota</taxon>
        <taxon>Betaproteobacteria</taxon>
        <taxon>Burkholderiales</taxon>
        <taxon>Sphaerotilaceae</taxon>
        <taxon>Roseateles</taxon>
    </lineage>
</organism>
<dbReference type="CDD" id="cd01166">
    <property type="entry name" value="KdgK"/>
    <property type="match status" value="1"/>
</dbReference>
<comment type="caution">
    <text evidence="5">The sequence shown here is derived from an EMBL/GenBank/DDBJ whole genome shotgun (WGS) entry which is preliminary data.</text>
</comment>
<evidence type="ECO:0000256" key="3">
    <source>
        <dbReference type="ARBA" id="ARBA00022777"/>
    </source>
</evidence>
<dbReference type="Gene3D" id="3.40.1190.20">
    <property type="match status" value="1"/>
</dbReference>
<comment type="similarity">
    <text evidence="1">Belongs to the carbohydrate kinase PfkB family.</text>
</comment>
<reference evidence="5 6" key="1">
    <citation type="submission" date="2024-05" db="EMBL/GenBank/DDBJ databases">
        <title>Roseateles sp. DJS-2-20 16S ribosomal RNA gene Genome sequencing and assembly.</title>
        <authorList>
            <person name="Woo H."/>
        </authorList>
    </citation>
    <scope>NUCLEOTIDE SEQUENCE [LARGE SCALE GENOMIC DNA]</scope>
    <source>
        <strain evidence="5 6">DJS-2-20</strain>
    </source>
</reference>
<name>A0ABV0FWD3_9BURK</name>
<dbReference type="Pfam" id="PF00294">
    <property type="entry name" value="PfkB"/>
    <property type="match status" value="1"/>
</dbReference>
<evidence type="ECO:0000313" key="5">
    <source>
        <dbReference type="EMBL" id="MEO3690224.1"/>
    </source>
</evidence>
<evidence type="ECO:0000256" key="2">
    <source>
        <dbReference type="ARBA" id="ARBA00022679"/>
    </source>
</evidence>
<keyword evidence="3 5" id="KW-0418">Kinase</keyword>
<feature type="domain" description="Carbohydrate kinase PfkB" evidence="4">
    <location>
        <begin position="7"/>
        <end position="305"/>
    </location>
</feature>
<dbReference type="Proteomes" id="UP001495147">
    <property type="component" value="Unassembled WGS sequence"/>
</dbReference>
<proteinExistence type="inferred from homology"/>
<gene>
    <name evidence="5" type="ORF">ABDJ85_02030</name>
</gene>
<evidence type="ECO:0000256" key="1">
    <source>
        <dbReference type="ARBA" id="ARBA00010688"/>
    </source>
</evidence>
<dbReference type="InterPro" id="IPR029056">
    <property type="entry name" value="Ribokinase-like"/>
</dbReference>
<dbReference type="GO" id="GO:0016301">
    <property type="term" value="F:kinase activity"/>
    <property type="evidence" value="ECO:0007669"/>
    <property type="project" value="UniProtKB-KW"/>
</dbReference>
<protein>
    <submittedName>
        <fullName evidence="5">Sugar kinase</fullName>
    </submittedName>
</protein>
<dbReference type="EMBL" id="JBDPZD010000001">
    <property type="protein sequence ID" value="MEO3690224.1"/>
    <property type="molecule type" value="Genomic_DNA"/>
</dbReference>
<dbReference type="InterPro" id="IPR002173">
    <property type="entry name" value="Carboh/pur_kinase_PfkB_CS"/>
</dbReference>
<accession>A0ABV0FWD3</accession>
<dbReference type="PANTHER" id="PTHR43085:SF15">
    <property type="entry name" value="2-DEHYDRO-3-DEOXYGLUCONOKINASE"/>
    <property type="match status" value="1"/>
</dbReference>
<keyword evidence="2" id="KW-0808">Transferase</keyword>
<evidence type="ECO:0000313" key="6">
    <source>
        <dbReference type="Proteomes" id="UP001495147"/>
    </source>
</evidence>
<evidence type="ECO:0000259" key="4">
    <source>
        <dbReference type="Pfam" id="PF00294"/>
    </source>
</evidence>
<dbReference type="InterPro" id="IPR011611">
    <property type="entry name" value="PfkB_dom"/>
</dbReference>
<keyword evidence="6" id="KW-1185">Reference proteome</keyword>
<dbReference type="InterPro" id="IPR050306">
    <property type="entry name" value="PfkB_Carbo_kinase"/>
</dbReference>
<dbReference type="SUPFAM" id="SSF53613">
    <property type="entry name" value="Ribokinase-like"/>
    <property type="match status" value="1"/>
</dbReference>
<sequence>MSRPLQVAFFGECMLELQGAPFGDMRQTMGGDTWNSAIYLRRCSPPSALAVHFVSALGDDPLSQQMLDRWLAAGLGVGMVQRIAGRLPGLYLIELAANGERAFHFWRSQSAARAYFDAATTPLEAREAEIDLLYLSGISLAILDTQARERLFALMGRLRARGAQVVFDNNYRPRLWPSAPEARAVFDRAFALASTALITLDDHQLLYGHASLADAQAAAQQLAPAEIIIKRGAEPTLVRGAGEAWAEAPTEPVARVVDTTAAGDSFGAGYLSRRLQGASALDAATFGNCLAARVIQHPGAIIPAEAMLDLMES</sequence>
<dbReference type="PANTHER" id="PTHR43085">
    <property type="entry name" value="HEXOKINASE FAMILY MEMBER"/>
    <property type="match status" value="1"/>
</dbReference>
<dbReference type="RefSeq" id="WP_347703056.1">
    <property type="nucleotide sequence ID" value="NZ_JBDPZD010000001.1"/>
</dbReference>